<proteinExistence type="predicted"/>
<dbReference type="AlphaFoldDB" id="A0A2N0VEV3"/>
<feature type="transmembrane region" description="Helical" evidence="1">
    <location>
        <begin position="104"/>
        <end position="125"/>
    </location>
</feature>
<dbReference type="Proteomes" id="UP000233398">
    <property type="component" value="Unassembled WGS sequence"/>
</dbReference>
<keyword evidence="1" id="KW-1133">Transmembrane helix</keyword>
<sequence>MKNQSKVIMALAALLLIPLYFMPFWTIDMSAPQYPEGIGMHIHIDDVTGHNKHDLKSINQLNHYIGMSEIHKEDFIEFKIMPWVFAGMIILGLVAAATGSVKLVITWLVLMVLIGIVGFVDFYLWGYDYGHNLNPDAAIKVPGMSYQPPLFGCKQLLNINACSWPTTGSIFIGLSFLMAGWVTWTEKFKK</sequence>
<keyword evidence="1" id="KW-0472">Membrane</keyword>
<dbReference type="EMBL" id="PISP01000006">
    <property type="protein sequence ID" value="PKD42715.1"/>
    <property type="molecule type" value="Genomic_DNA"/>
</dbReference>
<comment type="caution">
    <text evidence="2">The sequence shown here is derived from an EMBL/GenBank/DDBJ whole genome shotgun (WGS) entry which is preliminary data.</text>
</comment>
<keyword evidence="1" id="KW-0812">Transmembrane</keyword>
<organism evidence="2 3">
    <name type="scientific">Rhodohalobacter barkolensis</name>
    <dbReference type="NCBI Taxonomy" id="2053187"/>
    <lineage>
        <taxon>Bacteria</taxon>
        <taxon>Pseudomonadati</taxon>
        <taxon>Balneolota</taxon>
        <taxon>Balneolia</taxon>
        <taxon>Balneolales</taxon>
        <taxon>Balneolaceae</taxon>
        <taxon>Rhodohalobacter</taxon>
    </lineage>
</organism>
<feature type="transmembrane region" description="Helical" evidence="1">
    <location>
        <begin position="7"/>
        <end position="27"/>
    </location>
</feature>
<evidence type="ECO:0000256" key="1">
    <source>
        <dbReference type="SAM" id="Phobius"/>
    </source>
</evidence>
<dbReference type="OrthoDB" id="9809859at2"/>
<reference evidence="2 3" key="1">
    <citation type="submission" date="2017-11" db="EMBL/GenBank/DDBJ databases">
        <title>Rhodohalobacter 15182 sp. nov., isolated from a salt lake.</title>
        <authorList>
            <person name="Han S."/>
        </authorList>
    </citation>
    <scope>NUCLEOTIDE SEQUENCE [LARGE SCALE GENOMIC DNA]</scope>
    <source>
        <strain evidence="2 3">15182</strain>
    </source>
</reference>
<keyword evidence="3" id="KW-1185">Reference proteome</keyword>
<feature type="transmembrane region" description="Helical" evidence="1">
    <location>
        <begin position="164"/>
        <end position="184"/>
    </location>
</feature>
<evidence type="ECO:0000313" key="2">
    <source>
        <dbReference type="EMBL" id="PKD42715.1"/>
    </source>
</evidence>
<protein>
    <recommendedName>
        <fullName evidence="4">Copper chaperone NosL</fullName>
    </recommendedName>
</protein>
<name>A0A2N0VEV3_9BACT</name>
<evidence type="ECO:0008006" key="4">
    <source>
        <dbReference type="Google" id="ProtNLM"/>
    </source>
</evidence>
<accession>A0A2N0VEV3</accession>
<feature type="transmembrane region" description="Helical" evidence="1">
    <location>
        <begin position="80"/>
        <end position="97"/>
    </location>
</feature>
<evidence type="ECO:0000313" key="3">
    <source>
        <dbReference type="Proteomes" id="UP000233398"/>
    </source>
</evidence>
<gene>
    <name evidence="2" type="ORF">CWD77_15050</name>
</gene>
<dbReference type="RefSeq" id="WP_101074410.1">
    <property type="nucleotide sequence ID" value="NZ_PISP01000006.1"/>
</dbReference>